<gene>
    <name evidence="3" type="ORF">GTS_37770</name>
</gene>
<feature type="compositionally biased region" description="Low complexity" evidence="1">
    <location>
        <begin position="28"/>
        <end position="56"/>
    </location>
</feature>
<dbReference type="PROSITE" id="PS51257">
    <property type="entry name" value="PROKAR_LIPOPROTEIN"/>
    <property type="match status" value="1"/>
</dbReference>
<keyword evidence="2" id="KW-0732">Signal</keyword>
<evidence type="ECO:0000256" key="2">
    <source>
        <dbReference type="SAM" id="SignalP"/>
    </source>
</evidence>
<evidence type="ECO:0000256" key="1">
    <source>
        <dbReference type="SAM" id="MobiDB-lite"/>
    </source>
</evidence>
<feature type="region of interest" description="Disordered" evidence="1">
    <location>
        <begin position="28"/>
        <end position="60"/>
    </location>
</feature>
<keyword evidence="4" id="KW-1185">Reference proteome</keyword>
<sequence length="203" mass="20909">MWRTWRRLAVGLAALSLPGALIAGCSSTSTGTPTPTGTGASSATAGPPSSAKPSSTRPKTIDLKGVDPCQILTPQQRQQLGFQGGGNPSNASDVYQHAKTCEYYDHGEDLSGDFMLVTTKGIEGFSDGTYNAETQPIQVNGFPALIAKIPGMAISCAVVVDVADGQFLDVQFVSPGGDGSKQGLMCQKAQQMAQAAVGSLAAR</sequence>
<evidence type="ECO:0000313" key="4">
    <source>
        <dbReference type="Proteomes" id="UP000298860"/>
    </source>
</evidence>
<evidence type="ECO:0000313" key="3">
    <source>
        <dbReference type="EMBL" id="GDY32144.1"/>
    </source>
</evidence>
<dbReference type="AlphaFoldDB" id="A0A4D4J9B5"/>
<dbReference type="RefSeq" id="WP_225978549.1">
    <property type="nucleotide sequence ID" value="NZ_BJFL01000021.1"/>
</dbReference>
<name>A0A4D4J9B5_9PSEU</name>
<dbReference type="Pfam" id="PF12079">
    <property type="entry name" value="DUF3558"/>
    <property type="match status" value="1"/>
</dbReference>
<reference evidence="4" key="1">
    <citation type="submission" date="2019-04" db="EMBL/GenBank/DDBJ databases">
        <title>Draft genome sequence of Pseudonocardiaceae bacterium SL3-2-4.</title>
        <authorList>
            <person name="Ningsih F."/>
            <person name="Yokota A."/>
            <person name="Sakai Y."/>
            <person name="Nanatani K."/>
            <person name="Yabe S."/>
            <person name="Oetari A."/>
            <person name="Sjamsuridzal W."/>
        </authorList>
    </citation>
    <scope>NUCLEOTIDE SEQUENCE [LARGE SCALE GENOMIC DNA]</scope>
    <source>
        <strain evidence="4">SL3-2-4</strain>
    </source>
</reference>
<accession>A0A4D4J9B5</accession>
<feature type="signal peptide" evidence="2">
    <location>
        <begin position="1"/>
        <end position="23"/>
    </location>
</feature>
<comment type="caution">
    <text evidence="3">The sequence shown here is derived from an EMBL/GenBank/DDBJ whole genome shotgun (WGS) entry which is preliminary data.</text>
</comment>
<dbReference type="EMBL" id="BJFL01000021">
    <property type="protein sequence ID" value="GDY32144.1"/>
    <property type="molecule type" value="Genomic_DNA"/>
</dbReference>
<organism evidence="3 4">
    <name type="scientific">Gandjariella thermophila</name>
    <dbReference type="NCBI Taxonomy" id="1931992"/>
    <lineage>
        <taxon>Bacteria</taxon>
        <taxon>Bacillati</taxon>
        <taxon>Actinomycetota</taxon>
        <taxon>Actinomycetes</taxon>
        <taxon>Pseudonocardiales</taxon>
        <taxon>Pseudonocardiaceae</taxon>
        <taxon>Gandjariella</taxon>
    </lineage>
</organism>
<evidence type="ECO:0008006" key="5">
    <source>
        <dbReference type="Google" id="ProtNLM"/>
    </source>
</evidence>
<proteinExistence type="predicted"/>
<dbReference type="InterPro" id="IPR024520">
    <property type="entry name" value="DUF3558"/>
</dbReference>
<feature type="chain" id="PRO_5038961187" description="DUF3558 domain-containing protein" evidence="2">
    <location>
        <begin position="24"/>
        <end position="203"/>
    </location>
</feature>
<dbReference type="Proteomes" id="UP000298860">
    <property type="component" value="Unassembled WGS sequence"/>
</dbReference>
<protein>
    <recommendedName>
        <fullName evidence="5">DUF3558 domain-containing protein</fullName>
    </recommendedName>
</protein>